<dbReference type="Gene3D" id="3.40.710.10">
    <property type="entry name" value="DD-peptidase/beta-lactamase superfamily"/>
    <property type="match status" value="1"/>
</dbReference>
<dbReference type="EMBL" id="JAHLFP010000017">
    <property type="protein sequence ID" value="MBU3805754.1"/>
    <property type="molecule type" value="Genomic_DNA"/>
</dbReference>
<comment type="caution">
    <text evidence="6">The sequence shown here is derived from an EMBL/GenBank/DDBJ whole genome shotgun (WGS) entry which is preliminary data.</text>
</comment>
<reference evidence="6" key="2">
    <citation type="submission" date="2021-04" db="EMBL/GenBank/DDBJ databases">
        <authorList>
            <person name="Gilroy R."/>
        </authorList>
    </citation>
    <scope>NUCLEOTIDE SEQUENCE</scope>
    <source>
        <strain evidence="6">B5_2728</strain>
    </source>
</reference>
<accession>A0A948T1S3</accession>
<feature type="domain" description="PASTA" evidence="5">
    <location>
        <begin position="669"/>
        <end position="732"/>
    </location>
</feature>
<evidence type="ECO:0000313" key="7">
    <source>
        <dbReference type="Proteomes" id="UP000713596"/>
    </source>
</evidence>
<dbReference type="InterPro" id="IPR050515">
    <property type="entry name" value="Beta-lactam/transpept"/>
</dbReference>
<dbReference type="PANTHER" id="PTHR30627">
    <property type="entry name" value="PEPTIDOGLYCAN D,D-TRANSPEPTIDASE"/>
    <property type="match status" value="1"/>
</dbReference>
<dbReference type="Gene3D" id="3.90.1310.10">
    <property type="entry name" value="Penicillin-binding protein 2a (Domain 2)"/>
    <property type="match status" value="1"/>
</dbReference>
<evidence type="ECO:0000256" key="2">
    <source>
        <dbReference type="ARBA" id="ARBA00007171"/>
    </source>
</evidence>
<dbReference type="Pfam" id="PF00905">
    <property type="entry name" value="Transpeptidase"/>
    <property type="match status" value="1"/>
</dbReference>
<keyword evidence="3 4" id="KW-0472">Membrane</keyword>
<comment type="subcellular location">
    <subcellularLocation>
        <location evidence="1">Membrane</location>
    </subcellularLocation>
</comment>
<dbReference type="Pfam" id="PF03717">
    <property type="entry name" value="PBP_dimer"/>
    <property type="match status" value="1"/>
</dbReference>
<sequence length="744" mass="80942">MREQPSAALHRGMKWKTRGLAVFFSTVCLGGLIFRLWTLQVTDYEFYAQKAADQQLRDTVIAAPRGDILDANGKPLAVSASCWTVRALPREMADEHVQEASRVLAEILELEEQDVLEKLSDRKSNDKLLRRRVNREMADAVQTACAEHGWQGILLIQDTKRWYPEGDFGASFLGFTNVDNQGVSGLELEYNSQLTGQDGLVLSAKNAWGYTMPTDYDTHFAPVKGNDLHLTINVNVQHYLETALSYAVQEHNVTARGVGIVMEVDTGRILAISTKPDYDPNEPRVISDSQTRQELEQLSGEEKSQALQLAQQLQWRNKAVSDLYEPGSVFKLITAAAALDAGVVSQNSVFHCGKSYSVSGIAFHCANHKKHGSQTLTNALENSCNQSFIQIGQLLGKEAYADYFAAFGLRVATGIDLPAEPKKSEFYTADRMGPVELASCSFGQSNKITPIQMITAVSAVVNGGRLMQPYLVEKITDPEGDVIMTTQPQVKDQVISEETSAVMRQMMESVVNNGGGKNAYVAGYRVGGKSGTSQKLDSEDESARIASFVGVAPMDDPKIAVLIVLDEPHHLNNGGGALAAPVVAQVLEQTLEYYGEERQYTEEEQENRLATLPGVEQAEPEQAQKDLMEAGFATKIVGDGAQVLGQYPAAGQSLPRGSTVVLYTEEGWDTLATVVPAVTGQTLEQAQQTLLRAGLNLRVTGPYEDTAVVLSQGLTAGEQVQQGTVVSLSVGFLELPEDGDSLDD</sequence>
<dbReference type="SMART" id="SM00740">
    <property type="entry name" value="PASTA"/>
    <property type="match status" value="2"/>
</dbReference>
<evidence type="ECO:0000256" key="4">
    <source>
        <dbReference type="SAM" id="Phobius"/>
    </source>
</evidence>
<dbReference type="InterPro" id="IPR036138">
    <property type="entry name" value="PBP_dimer_sf"/>
</dbReference>
<reference evidence="6" key="1">
    <citation type="journal article" date="2021" name="PeerJ">
        <title>Extensive microbial diversity within the chicken gut microbiome revealed by metagenomics and culture.</title>
        <authorList>
            <person name="Gilroy R."/>
            <person name="Ravi A."/>
            <person name="Getino M."/>
            <person name="Pursley I."/>
            <person name="Horton D.L."/>
            <person name="Alikhan N.F."/>
            <person name="Baker D."/>
            <person name="Gharbi K."/>
            <person name="Hall N."/>
            <person name="Watson M."/>
            <person name="Adriaenssens E.M."/>
            <person name="Foster-Nyarko E."/>
            <person name="Jarju S."/>
            <person name="Secka A."/>
            <person name="Antonio M."/>
            <person name="Oren A."/>
            <person name="Chaudhuri R.R."/>
            <person name="La Ragione R."/>
            <person name="Hildebrand F."/>
            <person name="Pallen M.J."/>
        </authorList>
    </citation>
    <scope>NUCLEOTIDE SEQUENCE</scope>
    <source>
        <strain evidence="6">B5_2728</strain>
    </source>
</reference>
<dbReference type="GO" id="GO:0005886">
    <property type="term" value="C:plasma membrane"/>
    <property type="evidence" value="ECO:0007669"/>
    <property type="project" value="TreeGrafter"/>
</dbReference>
<dbReference type="SUPFAM" id="SSF56601">
    <property type="entry name" value="beta-lactamase/transpeptidase-like"/>
    <property type="match status" value="1"/>
</dbReference>
<keyword evidence="4" id="KW-1133">Transmembrane helix</keyword>
<gene>
    <name evidence="6" type="ORF">H9882_02520</name>
</gene>
<organism evidence="6 7">
    <name type="scientific">Candidatus Allofournierella pullistercoris</name>
    <dbReference type="NCBI Taxonomy" id="2838597"/>
    <lineage>
        <taxon>Bacteria</taxon>
        <taxon>Bacillati</taxon>
        <taxon>Bacillota</taxon>
        <taxon>Clostridia</taxon>
        <taxon>Eubacteriales</taxon>
        <taxon>Oscillospiraceae</taxon>
        <taxon>Allofournierella</taxon>
    </lineage>
</organism>
<feature type="domain" description="PASTA" evidence="5">
    <location>
        <begin position="606"/>
        <end position="666"/>
    </location>
</feature>
<comment type="similarity">
    <text evidence="2">Belongs to the transpeptidase family.</text>
</comment>
<proteinExistence type="inferred from homology"/>
<protein>
    <submittedName>
        <fullName evidence="6">PASTA domain-containing protein</fullName>
    </submittedName>
</protein>
<keyword evidence="4" id="KW-0812">Transmembrane</keyword>
<dbReference type="SUPFAM" id="SSF56519">
    <property type="entry name" value="Penicillin binding protein dimerisation domain"/>
    <property type="match status" value="1"/>
</dbReference>
<dbReference type="InterPro" id="IPR005311">
    <property type="entry name" value="PBP_dimer"/>
</dbReference>
<dbReference type="AlphaFoldDB" id="A0A948T1S3"/>
<dbReference type="PANTHER" id="PTHR30627:SF1">
    <property type="entry name" value="PEPTIDOGLYCAN D,D-TRANSPEPTIDASE FTSI"/>
    <property type="match status" value="1"/>
</dbReference>
<dbReference type="GO" id="GO:0071555">
    <property type="term" value="P:cell wall organization"/>
    <property type="evidence" value="ECO:0007669"/>
    <property type="project" value="TreeGrafter"/>
</dbReference>
<dbReference type="Gene3D" id="3.30.10.20">
    <property type="match status" value="2"/>
</dbReference>
<dbReference type="SUPFAM" id="SSF54184">
    <property type="entry name" value="Penicillin-binding protein 2x (pbp-2x), c-terminal domain"/>
    <property type="match status" value="1"/>
</dbReference>
<dbReference type="Pfam" id="PF03793">
    <property type="entry name" value="PASTA"/>
    <property type="match status" value="2"/>
</dbReference>
<dbReference type="InterPro" id="IPR005543">
    <property type="entry name" value="PASTA_dom"/>
</dbReference>
<dbReference type="CDD" id="cd06577">
    <property type="entry name" value="PASTA_pknB"/>
    <property type="match status" value="1"/>
</dbReference>
<dbReference type="InterPro" id="IPR001460">
    <property type="entry name" value="PCN-bd_Tpept"/>
</dbReference>
<dbReference type="GO" id="GO:0008658">
    <property type="term" value="F:penicillin binding"/>
    <property type="evidence" value="ECO:0007669"/>
    <property type="project" value="InterPro"/>
</dbReference>
<dbReference type="InterPro" id="IPR012338">
    <property type="entry name" value="Beta-lactam/transpept-like"/>
</dbReference>
<evidence type="ECO:0000256" key="1">
    <source>
        <dbReference type="ARBA" id="ARBA00004370"/>
    </source>
</evidence>
<feature type="transmembrane region" description="Helical" evidence="4">
    <location>
        <begin position="20"/>
        <end position="37"/>
    </location>
</feature>
<evidence type="ECO:0000313" key="6">
    <source>
        <dbReference type="EMBL" id="MBU3805754.1"/>
    </source>
</evidence>
<dbReference type="CDD" id="cd06576">
    <property type="entry name" value="PASTA_Pbp2x-like_1"/>
    <property type="match status" value="1"/>
</dbReference>
<dbReference type="Proteomes" id="UP000713596">
    <property type="component" value="Unassembled WGS sequence"/>
</dbReference>
<name>A0A948T1S3_9FIRM</name>
<dbReference type="PROSITE" id="PS51178">
    <property type="entry name" value="PASTA"/>
    <property type="match status" value="2"/>
</dbReference>
<evidence type="ECO:0000256" key="3">
    <source>
        <dbReference type="ARBA" id="ARBA00023136"/>
    </source>
</evidence>
<evidence type="ECO:0000259" key="5">
    <source>
        <dbReference type="PROSITE" id="PS51178"/>
    </source>
</evidence>